<gene>
    <name evidence="2" type="ORF">HLI17_21820</name>
</gene>
<dbReference type="Pfam" id="PF13508">
    <property type="entry name" value="Acetyltransf_7"/>
    <property type="match status" value="1"/>
</dbReference>
<dbReference type="NCBIfam" id="NF040501">
    <property type="entry name" value="resist_ArsN2"/>
    <property type="match status" value="1"/>
</dbReference>
<name>A0A7Y2R7W8_9HYPH</name>
<dbReference type="PROSITE" id="PS51186">
    <property type="entry name" value="GNAT"/>
    <property type="match status" value="1"/>
</dbReference>
<organism evidence="2 3">
    <name type="scientific">Rhizobium laguerreae</name>
    <dbReference type="NCBI Taxonomy" id="1076926"/>
    <lineage>
        <taxon>Bacteria</taxon>
        <taxon>Pseudomonadati</taxon>
        <taxon>Pseudomonadota</taxon>
        <taxon>Alphaproteobacteria</taxon>
        <taxon>Hyphomicrobiales</taxon>
        <taxon>Rhizobiaceae</taxon>
        <taxon>Rhizobium/Agrobacterium group</taxon>
        <taxon>Rhizobium</taxon>
    </lineage>
</organism>
<keyword evidence="2" id="KW-0808">Transferase</keyword>
<evidence type="ECO:0000313" key="3">
    <source>
        <dbReference type="Proteomes" id="UP000530654"/>
    </source>
</evidence>
<dbReference type="GO" id="GO:0016747">
    <property type="term" value="F:acyltransferase activity, transferring groups other than amino-acyl groups"/>
    <property type="evidence" value="ECO:0007669"/>
    <property type="project" value="InterPro"/>
</dbReference>
<sequence length="174" mass="18430">MLFVNLPITSIDKLALETQLRQIGATEGATSLALLPITGHEDELRSALESADLPTDDLGDAGRTFFRIARGVDTVGYGGYELHGDNALLRSLVITPANRHKGLGRRATDLLLRRAYADGARTGYLLTTTAAPFFETLGFKPIDSATAPAAILQTRQAATLCPASAALLAKPLQG</sequence>
<feature type="domain" description="N-acetyltransferase" evidence="1">
    <location>
        <begin position="18"/>
        <end position="173"/>
    </location>
</feature>
<evidence type="ECO:0000259" key="1">
    <source>
        <dbReference type="PROSITE" id="PS51186"/>
    </source>
</evidence>
<evidence type="ECO:0000313" key="2">
    <source>
        <dbReference type="EMBL" id="NNH65887.1"/>
    </source>
</evidence>
<dbReference type="Proteomes" id="UP000530654">
    <property type="component" value="Unassembled WGS sequence"/>
</dbReference>
<dbReference type="InterPro" id="IPR016181">
    <property type="entry name" value="Acyl_CoA_acyltransferase"/>
</dbReference>
<dbReference type="AlphaFoldDB" id="A0A7Y2R7W8"/>
<dbReference type="Gene3D" id="3.40.630.30">
    <property type="match status" value="1"/>
</dbReference>
<dbReference type="SUPFAM" id="SSF55729">
    <property type="entry name" value="Acyl-CoA N-acyltransferases (Nat)"/>
    <property type="match status" value="1"/>
</dbReference>
<reference evidence="2 3" key="1">
    <citation type="submission" date="2020-04" db="EMBL/GenBank/DDBJ databases">
        <title>Rhizobium bacterial biofertilizers improve the content of phenolic compounds of Lactuca sativa L. under non-saline and saline-stress conditions.</title>
        <authorList>
            <person name="Ayuso-Calles M."/>
            <person name="Garcia-Estevez I."/>
            <person name="Jimenez-Gomez A."/>
            <person name="Flores-Felix J.D."/>
            <person name="Escribano-Bailon M."/>
            <person name="Rivas R."/>
        </authorList>
    </citation>
    <scope>NUCLEOTIDE SEQUENCE [LARGE SCALE GENOMIC DNA]</scope>
    <source>
        <strain evidence="2 3">GPTR02</strain>
    </source>
</reference>
<dbReference type="InterPro" id="IPR000182">
    <property type="entry name" value="GNAT_dom"/>
</dbReference>
<protein>
    <submittedName>
        <fullName evidence="2">GNAT family N-acetyltransferase</fullName>
    </submittedName>
</protein>
<proteinExistence type="predicted"/>
<dbReference type="EMBL" id="JABEQY010000020">
    <property type="protein sequence ID" value="NNH65887.1"/>
    <property type="molecule type" value="Genomic_DNA"/>
</dbReference>
<accession>A0A7Y2R7W8</accession>
<comment type="caution">
    <text evidence="2">The sequence shown here is derived from an EMBL/GenBank/DDBJ whole genome shotgun (WGS) entry which is preliminary data.</text>
</comment>